<feature type="domain" description="PRC-barrel" evidence="1">
    <location>
        <begin position="3"/>
        <end position="79"/>
    </location>
</feature>
<evidence type="ECO:0000259" key="1">
    <source>
        <dbReference type="Pfam" id="PF05239"/>
    </source>
</evidence>
<dbReference type="EMBL" id="RKLR01000027">
    <property type="protein sequence ID" value="MBX0326015.1"/>
    <property type="molecule type" value="Genomic_DNA"/>
</dbReference>
<protein>
    <submittedName>
        <fullName evidence="2">PRC-barrel domain-containing protein</fullName>
    </submittedName>
</protein>
<dbReference type="Pfam" id="PF05239">
    <property type="entry name" value="PRC"/>
    <property type="match status" value="1"/>
</dbReference>
<evidence type="ECO:0000313" key="2">
    <source>
        <dbReference type="EMBL" id="MBX0326015.1"/>
    </source>
</evidence>
<dbReference type="SUPFAM" id="SSF50346">
    <property type="entry name" value="PRC-barrel domain"/>
    <property type="match status" value="1"/>
</dbReference>
<dbReference type="InterPro" id="IPR011033">
    <property type="entry name" value="PRC_barrel-like_sf"/>
</dbReference>
<dbReference type="AlphaFoldDB" id="A0AAW4PZK2"/>
<proteinExistence type="predicted"/>
<evidence type="ECO:0000313" key="3">
    <source>
        <dbReference type="Proteomes" id="UP001430377"/>
    </source>
</evidence>
<keyword evidence="3" id="KW-1185">Reference proteome</keyword>
<organism evidence="2 3">
    <name type="scientific">Haloarcula rubra</name>
    <dbReference type="NCBI Taxonomy" id="2487747"/>
    <lineage>
        <taxon>Archaea</taxon>
        <taxon>Methanobacteriati</taxon>
        <taxon>Methanobacteriota</taxon>
        <taxon>Stenosarchaea group</taxon>
        <taxon>Halobacteria</taxon>
        <taxon>Halobacteriales</taxon>
        <taxon>Haloarculaceae</taxon>
        <taxon>Haloarcula</taxon>
    </lineage>
</organism>
<comment type="caution">
    <text evidence="2">The sequence shown here is derived from an EMBL/GenBank/DDBJ whole genome shotgun (WGS) entry which is preliminary data.</text>
</comment>
<gene>
    <name evidence="2" type="ORF">EGH21_23665</name>
</gene>
<dbReference type="Gene3D" id="2.30.30.240">
    <property type="entry name" value="PRC-barrel domain"/>
    <property type="match status" value="1"/>
</dbReference>
<reference evidence="2 3" key="1">
    <citation type="submission" date="2021-06" db="EMBL/GenBank/DDBJ databases">
        <title>Halomicroarcula sp. a new haloarchaeum isolated from saline soil.</title>
        <authorList>
            <person name="Duran-Viseras A."/>
            <person name="Sanchez-Porro C."/>
            <person name="Ventosa A."/>
        </authorList>
    </citation>
    <scope>NUCLEOTIDE SEQUENCE [LARGE SCALE GENOMIC DNA]</scope>
    <source>
        <strain evidence="2 3">F13</strain>
    </source>
</reference>
<sequence>MPQVLANELAEKRVLSTDGRELGILHNVTLDVASGSLETLVVETDHSELFGIEANADGVVQLPAETLDGVSDHVIVSPPE</sequence>
<dbReference type="Proteomes" id="UP001430377">
    <property type="component" value="Unassembled WGS sequence"/>
</dbReference>
<accession>A0AAW4PZK2</accession>
<name>A0AAW4PZK2_9EURY</name>
<dbReference type="InterPro" id="IPR027275">
    <property type="entry name" value="PRC-brl_dom"/>
</dbReference>
<dbReference type="RefSeq" id="WP_220620866.1">
    <property type="nucleotide sequence ID" value="NZ_RKLR01000027.1"/>
</dbReference>